<feature type="region of interest" description="Disordered" evidence="2">
    <location>
        <begin position="541"/>
        <end position="561"/>
    </location>
</feature>
<keyword evidence="4" id="KW-1185">Reference proteome</keyword>
<name>A0AA36HZ32_9DINO</name>
<feature type="region of interest" description="Disordered" evidence="2">
    <location>
        <begin position="647"/>
        <end position="828"/>
    </location>
</feature>
<dbReference type="GO" id="GO:0036064">
    <property type="term" value="C:ciliary basal body"/>
    <property type="evidence" value="ECO:0007669"/>
    <property type="project" value="TreeGrafter"/>
</dbReference>
<feature type="compositionally biased region" description="Basic and acidic residues" evidence="2">
    <location>
        <begin position="689"/>
        <end position="710"/>
    </location>
</feature>
<feature type="compositionally biased region" description="Basic residues" evidence="2">
    <location>
        <begin position="550"/>
        <end position="559"/>
    </location>
</feature>
<dbReference type="InterPro" id="IPR055289">
    <property type="entry name" value="OFD1"/>
</dbReference>
<evidence type="ECO:0008006" key="5">
    <source>
        <dbReference type="Google" id="ProtNLM"/>
    </source>
</evidence>
<gene>
    <name evidence="3" type="ORF">EVOR1521_LOCUS6681</name>
</gene>
<accession>A0AA36HZ32</accession>
<evidence type="ECO:0000256" key="1">
    <source>
        <dbReference type="SAM" id="Coils"/>
    </source>
</evidence>
<dbReference type="EMBL" id="CAUJNA010000508">
    <property type="protein sequence ID" value="CAJ1378011.1"/>
    <property type="molecule type" value="Genomic_DNA"/>
</dbReference>
<evidence type="ECO:0000313" key="3">
    <source>
        <dbReference type="EMBL" id="CAJ1378011.1"/>
    </source>
</evidence>
<protein>
    <recommendedName>
        <fullName evidence="5">LisH domain-containing protein</fullName>
    </recommendedName>
</protein>
<sequence length="828" mass="94322">MLSADAGLHEHVALAAEKSGIAKQLKSELRFRLIQSLHKASHLKALEVDDRLPLAERAQFSLILEFLRHRSKDCSLSVLLPECGMAAADVLTPDEVKQTLSLQRIFALADDQDSGKEPLLVRVLDALARARPPQGTVAIQTEKEGLGQSLDEKLRACVVPSDRDRRSAEERMLQFQARCEATVRREAEAELARIRMLEREQIALEEAAKGRAELQEAMARVKLELAEREERLRQRERLAAERNRAKEVELEKKAVEWRTAAQRVIDEEQQRQSTRAKHLDVEEKRLQILQQGLDRREQDLKNAEERSATLAGELSRKAEEAHQAAKLAAQTAVATEKEELQRLRLSLEREKLQVEAARGQDEACKDRLASEAAAAERAATQARADAREVDERLACRNRELEDARQQIHVLKVAAEQVVALQHELESVRSEKSALQNAMDTHKQSRNLLESSLEQLQREKAQLSTEVEKLRSQQAKLEDGGLQKAQELQAALAQEVSNAKLLKEQLAAGKGLQREAQDGAASRQWWANAVRNLEHEILSGFTSDDSSVHERKGRSSRSPKRAWLQSLGSGLGHLQHEKLRLSHEVDRLRGRLNRFEVGPQLQQAADAQMTTSVREWYSGYSGHVADSDLSDSRTMSFASENAWETDKVVFDSPQRVRQKSPKDSEATPKPARNAALPSKTGGFENDAREEEGAAEREESLRQRERSAERNAQEVALKKKAAERRTSAQRVIDEEQQRQSTRAKHLDVEENAAHRRPLSCRERRRRSAAHRRPLSCRERRRRSAAHRRPLSCRERRRRSAAHRRPLSCRERRRRSAVHRRPLSCRERRRR</sequence>
<dbReference type="AlphaFoldDB" id="A0AA36HZ32"/>
<reference evidence="3" key="1">
    <citation type="submission" date="2023-08" db="EMBL/GenBank/DDBJ databases">
        <authorList>
            <person name="Chen Y."/>
            <person name="Shah S."/>
            <person name="Dougan E. K."/>
            <person name="Thang M."/>
            <person name="Chan C."/>
        </authorList>
    </citation>
    <scope>NUCLEOTIDE SEQUENCE</scope>
</reference>
<feature type="compositionally biased region" description="Basic and acidic residues" evidence="2">
    <location>
        <begin position="742"/>
        <end position="751"/>
    </location>
</feature>
<organism evidence="3 4">
    <name type="scientific">Effrenium voratum</name>
    <dbReference type="NCBI Taxonomy" id="2562239"/>
    <lineage>
        <taxon>Eukaryota</taxon>
        <taxon>Sar</taxon>
        <taxon>Alveolata</taxon>
        <taxon>Dinophyceae</taxon>
        <taxon>Suessiales</taxon>
        <taxon>Symbiodiniaceae</taxon>
        <taxon>Effrenium</taxon>
    </lineage>
</organism>
<proteinExistence type="predicted"/>
<feature type="compositionally biased region" description="Basic and acidic residues" evidence="2">
    <location>
        <begin position="721"/>
        <end position="735"/>
    </location>
</feature>
<dbReference type="GO" id="GO:0005576">
    <property type="term" value="C:extracellular region"/>
    <property type="evidence" value="ECO:0007669"/>
    <property type="project" value="GOC"/>
</dbReference>
<dbReference type="Gene3D" id="6.10.250.920">
    <property type="match status" value="1"/>
</dbReference>
<dbReference type="PANTHER" id="PTHR39063">
    <property type="entry name" value="ORAL-FACIAL-DIGITAL SYNDROME 1 PROTEIN HOMOLOG"/>
    <property type="match status" value="1"/>
</dbReference>
<feature type="compositionally biased region" description="Basic residues" evidence="2">
    <location>
        <begin position="752"/>
        <end position="828"/>
    </location>
</feature>
<dbReference type="PANTHER" id="PTHR39063:SF1">
    <property type="entry name" value="OFD1 CENTRIOLE AND CENTRIOLAR SATELLITE PROTEIN"/>
    <property type="match status" value="1"/>
</dbReference>
<evidence type="ECO:0000313" key="4">
    <source>
        <dbReference type="Proteomes" id="UP001178507"/>
    </source>
</evidence>
<feature type="coiled-coil region" evidence="1">
    <location>
        <begin position="187"/>
        <end position="504"/>
    </location>
</feature>
<comment type="caution">
    <text evidence="3">The sequence shown here is derived from an EMBL/GenBank/DDBJ whole genome shotgun (WGS) entry which is preliminary data.</text>
</comment>
<evidence type="ECO:0000256" key="2">
    <source>
        <dbReference type="SAM" id="MobiDB-lite"/>
    </source>
</evidence>
<keyword evidence="1" id="KW-0175">Coiled coil</keyword>
<dbReference type="Proteomes" id="UP001178507">
    <property type="component" value="Unassembled WGS sequence"/>
</dbReference>
<dbReference type="GO" id="GO:0060287">
    <property type="term" value="P:epithelial cilium movement involved in determination of left/right asymmetry"/>
    <property type="evidence" value="ECO:0007669"/>
    <property type="project" value="TreeGrafter"/>
</dbReference>